<comment type="caution">
    <text evidence="2">The sequence shown here is derived from an EMBL/GenBank/DDBJ whole genome shotgun (WGS) entry which is preliminary data.</text>
</comment>
<proteinExistence type="predicted"/>
<feature type="region of interest" description="Disordered" evidence="1">
    <location>
        <begin position="34"/>
        <end position="72"/>
    </location>
</feature>
<feature type="compositionally biased region" description="Pro residues" evidence="1">
    <location>
        <begin position="48"/>
        <end position="57"/>
    </location>
</feature>
<sequence length="141" mass="15611">MAVELMPGYSFTSKMEETAAAGLQSVESLIRLLSHSNPTTKISKNPRRPPPPPPPQITRPSLMSPSTNSRSSFLCSTALEPATPVSAAARFRTPLRSRSNRCRKPSVRRLTLKVPRRRIPVRGFTAPPRFRGCRRCPTTTS</sequence>
<reference evidence="2" key="1">
    <citation type="submission" date="2020-06" db="EMBL/GenBank/DDBJ databases">
        <authorList>
            <person name="Li T."/>
            <person name="Hu X."/>
            <person name="Zhang T."/>
            <person name="Song X."/>
            <person name="Zhang H."/>
            <person name="Dai N."/>
            <person name="Sheng W."/>
            <person name="Hou X."/>
            <person name="Wei L."/>
        </authorList>
    </citation>
    <scope>NUCLEOTIDE SEQUENCE</scope>
    <source>
        <strain evidence="2">KEN1</strain>
        <tissue evidence="2">Leaf</tissue>
    </source>
</reference>
<gene>
    <name evidence="2" type="ORF">Slati_2368400</name>
</gene>
<evidence type="ECO:0000313" key="2">
    <source>
        <dbReference type="EMBL" id="KAL0438854.1"/>
    </source>
</evidence>
<organism evidence="2">
    <name type="scientific">Sesamum latifolium</name>
    <dbReference type="NCBI Taxonomy" id="2727402"/>
    <lineage>
        <taxon>Eukaryota</taxon>
        <taxon>Viridiplantae</taxon>
        <taxon>Streptophyta</taxon>
        <taxon>Embryophyta</taxon>
        <taxon>Tracheophyta</taxon>
        <taxon>Spermatophyta</taxon>
        <taxon>Magnoliopsida</taxon>
        <taxon>eudicotyledons</taxon>
        <taxon>Gunneridae</taxon>
        <taxon>Pentapetalae</taxon>
        <taxon>asterids</taxon>
        <taxon>lamiids</taxon>
        <taxon>Lamiales</taxon>
        <taxon>Pedaliaceae</taxon>
        <taxon>Sesamum</taxon>
    </lineage>
</organism>
<evidence type="ECO:0000256" key="1">
    <source>
        <dbReference type="SAM" id="MobiDB-lite"/>
    </source>
</evidence>
<reference evidence="2" key="2">
    <citation type="journal article" date="2024" name="Plant">
        <title>Genomic evolution and insights into agronomic trait innovations of Sesamum species.</title>
        <authorList>
            <person name="Miao H."/>
            <person name="Wang L."/>
            <person name="Qu L."/>
            <person name="Liu H."/>
            <person name="Sun Y."/>
            <person name="Le M."/>
            <person name="Wang Q."/>
            <person name="Wei S."/>
            <person name="Zheng Y."/>
            <person name="Lin W."/>
            <person name="Duan Y."/>
            <person name="Cao H."/>
            <person name="Xiong S."/>
            <person name="Wang X."/>
            <person name="Wei L."/>
            <person name="Li C."/>
            <person name="Ma Q."/>
            <person name="Ju M."/>
            <person name="Zhao R."/>
            <person name="Li G."/>
            <person name="Mu C."/>
            <person name="Tian Q."/>
            <person name="Mei H."/>
            <person name="Zhang T."/>
            <person name="Gao T."/>
            <person name="Zhang H."/>
        </authorList>
    </citation>
    <scope>NUCLEOTIDE SEQUENCE</scope>
    <source>
        <strain evidence="2">KEN1</strain>
    </source>
</reference>
<name>A0AAW2WC00_9LAMI</name>
<feature type="compositionally biased region" description="Polar residues" evidence="1">
    <location>
        <begin position="34"/>
        <end position="43"/>
    </location>
</feature>
<dbReference type="EMBL" id="JACGWN010000008">
    <property type="protein sequence ID" value="KAL0438854.1"/>
    <property type="molecule type" value="Genomic_DNA"/>
</dbReference>
<accession>A0AAW2WC00</accession>
<feature type="compositionally biased region" description="Polar residues" evidence="1">
    <location>
        <begin position="58"/>
        <end position="72"/>
    </location>
</feature>
<protein>
    <submittedName>
        <fullName evidence="2">Uncharacterized protein</fullName>
    </submittedName>
</protein>
<dbReference type="AlphaFoldDB" id="A0AAW2WC00"/>